<evidence type="ECO:0000313" key="1">
    <source>
        <dbReference type="EMBL" id="OGZ60678.1"/>
    </source>
</evidence>
<dbReference type="Proteomes" id="UP000178835">
    <property type="component" value="Unassembled WGS sequence"/>
</dbReference>
<dbReference type="EMBL" id="MHOH01000016">
    <property type="protein sequence ID" value="OGZ60678.1"/>
    <property type="molecule type" value="Genomic_DNA"/>
</dbReference>
<organism evidence="1 2">
    <name type="scientific">Candidatus Spechtbacteria bacterium RIFCSPLOWO2_01_FULL_43_12</name>
    <dbReference type="NCBI Taxonomy" id="1802162"/>
    <lineage>
        <taxon>Bacteria</taxon>
        <taxon>Candidatus Spechtiibacteriota</taxon>
    </lineage>
</organism>
<accession>A0A1G2HFJ1</accession>
<proteinExistence type="predicted"/>
<protein>
    <submittedName>
        <fullName evidence="1">Uncharacterized protein</fullName>
    </submittedName>
</protein>
<sequence length="136" mass="14744">MGETNNADARIIVSAGPGGGPHVKIFNIQGQELSDFYAYDEEFRGGVRLTARRGQNGFSSSSNASATIITAPAMDGGPDFKEFNLEGDETDSDSAFERWWQGGYDIAADENMVLVSSGNGRLSYMGARRASMWEIF</sequence>
<comment type="caution">
    <text evidence="1">The sequence shown here is derived from an EMBL/GenBank/DDBJ whole genome shotgun (WGS) entry which is preliminary data.</text>
</comment>
<reference evidence="1 2" key="1">
    <citation type="journal article" date="2016" name="Nat. Commun.">
        <title>Thousands of microbial genomes shed light on interconnected biogeochemical processes in an aquifer system.</title>
        <authorList>
            <person name="Anantharaman K."/>
            <person name="Brown C.T."/>
            <person name="Hug L.A."/>
            <person name="Sharon I."/>
            <person name="Castelle C.J."/>
            <person name="Probst A.J."/>
            <person name="Thomas B.C."/>
            <person name="Singh A."/>
            <person name="Wilkins M.J."/>
            <person name="Karaoz U."/>
            <person name="Brodie E.L."/>
            <person name="Williams K.H."/>
            <person name="Hubbard S.S."/>
            <person name="Banfield J.F."/>
        </authorList>
    </citation>
    <scope>NUCLEOTIDE SEQUENCE [LARGE SCALE GENOMIC DNA]</scope>
</reference>
<evidence type="ECO:0000313" key="2">
    <source>
        <dbReference type="Proteomes" id="UP000178835"/>
    </source>
</evidence>
<dbReference type="AlphaFoldDB" id="A0A1G2HFJ1"/>
<gene>
    <name evidence="1" type="ORF">A2919_02175</name>
</gene>
<name>A0A1G2HFJ1_9BACT</name>